<protein>
    <recommendedName>
        <fullName evidence="3">t-SNARE coiled-coil homology domain-containing protein</fullName>
    </recommendedName>
</protein>
<dbReference type="EMBL" id="JAJFAT010000015">
    <property type="protein sequence ID" value="MCC3145676.1"/>
    <property type="molecule type" value="Genomic_DNA"/>
</dbReference>
<dbReference type="Gene3D" id="1.20.1270.70">
    <property type="entry name" value="Designed single chain three-helix bundle"/>
    <property type="match status" value="1"/>
</dbReference>
<dbReference type="Proteomes" id="UP001199296">
    <property type="component" value="Unassembled WGS sequence"/>
</dbReference>
<evidence type="ECO:0000313" key="2">
    <source>
        <dbReference type="Proteomes" id="UP001199296"/>
    </source>
</evidence>
<reference evidence="1 2" key="1">
    <citation type="submission" date="2021-10" db="EMBL/GenBank/DDBJ databases">
        <authorList>
            <person name="Grouzdev D.S."/>
            <person name="Pantiukh K.S."/>
            <person name="Krutkina M.S."/>
        </authorList>
    </citation>
    <scope>NUCLEOTIDE SEQUENCE [LARGE SCALE GENOMIC DNA]</scope>
    <source>
        <strain evidence="1 2">Z-7514</strain>
    </source>
</reference>
<comment type="caution">
    <text evidence="1">The sequence shown here is derived from an EMBL/GenBank/DDBJ whole genome shotgun (WGS) entry which is preliminary data.</text>
</comment>
<dbReference type="AlphaFoldDB" id="A0AAW4X1H8"/>
<organism evidence="1 2">
    <name type="scientific">Halanaerobium polyolivorans</name>
    <dbReference type="NCBI Taxonomy" id="2886943"/>
    <lineage>
        <taxon>Bacteria</taxon>
        <taxon>Bacillati</taxon>
        <taxon>Bacillota</taxon>
        <taxon>Clostridia</taxon>
        <taxon>Halanaerobiales</taxon>
        <taxon>Halanaerobiaceae</taxon>
        <taxon>Halanaerobium</taxon>
    </lineage>
</organism>
<accession>A0AAW4X1H8</accession>
<proteinExistence type="predicted"/>
<dbReference type="RefSeq" id="WP_229346377.1">
    <property type="nucleotide sequence ID" value="NZ_JAJFAT010000015.1"/>
</dbReference>
<evidence type="ECO:0008006" key="3">
    <source>
        <dbReference type="Google" id="ProtNLM"/>
    </source>
</evidence>
<evidence type="ECO:0000313" key="1">
    <source>
        <dbReference type="EMBL" id="MCC3145676.1"/>
    </source>
</evidence>
<sequence>MSELEILEKITENFDKIDTHFDKIDARFDKMDNRFDKMDARFDKMDNRFDKLEQNTDERFNKMDNRFDKMEQNTDGRFDKLESILEEQSIELYNIKKTLGNHSDQFVVLKSNIETIHSQAVRLSLNQAKLSEKIDKQINFDEKNTNENINSI</sequence>
<dbReference type="Gene3D" id="6.10.250.2540">
    <property type="match status" value="1"/>
</dbReference>
<dbReference type="SUPFAM" id="SSF57997">
    <property type="entry name" value="Tropomyosin"/>
    <property type="match status" value="1"/>
</dbReference>
<gene>
    <name evidence="1" type="ORF">LJ207_10110</name>
</gene>
<name>A0AAW4X1H8_9FIRM</name>
<keyword evidence="2" id="KW-1185">Reference proteome</keyword>